<protein>
    <submittedName>
        <fullName evidence="2">Uncharacterized protein</fullName>
    </submittedName>
</protein>
<proteinExistence type="predicted"/>
<evidence type="ECO:0000256" key="1">
    <source>
        <dbReference type="SAM" id="MobiDB-lite"/>
    </source>
</evidence>
<dbReference type="EMBL" id="CP157974">
    <property type="protein sequence ID" value="XBT82867.1"/>
    <property type="molecule type" value="Genomic_DNA"/>
</dbReference>
<sequence>MTESSAAVQISLEHHVPDNTFTLNPFRVEGLGATDDERSPIADISAESMTRLRSPFTAARPARESAGAPARR</sequence>
<name>A0AAU7R369_9ACTN</name>
<evidence type="ECO:0000313" key="2">
    <source>
        <dbReference type="EMBL" id="XBT82867.1"/>
    </source>
</evidence>
<dbReference type="RefSeq" id="WP_349879240.1">
    <property type="nucleotide sequence ID" value="NZ_CP157974.1"/>
</dbReference>
<gene>
    <name evidence="2" type="ORF">ABIH81_05085</name>
</gene>
<accession>A0AAU7R369</accession>
<organism evidence="2">
    <name type="scientific">Micromonospora sp. HUAS YX12</name>
    <dbReference type="NCBI Taxonomy" id="3156396"/>
    <lineage>
        <taxon>Bacteria</taxon>
        <taxon>Bacillati</taxon>
        <taxon>Actinomycetota</taxon>
        <taxon>Actinomycetes</taxon>
        <taxon>Micromonosporales</taxon>
        <taxon>Micromonosporaceae</taxon>
        <taxon>Micromonospora</taxon>
    </lineage>
</organism>
<dbReference type="AlphaFoldDB" id="A0AAU7R369"/>
<feature type="region of interest" description="Disordered" evidence="1">
    <location>
        <begin position="52"/>
        <end position="72"/>
    </location>
</feature>
<reference evidence="2" key="1">
    <citation type="submission" date="2024-06" db="EMBL/GenBank/DDBJ databases">
        <title>Micromonospora sp. strain HUAS YX12 genome sequences.</title>
        <authorList>
            <person name="Mo P."/>
        </authorList>
    </citation>
    <scope>NUCLEOTIDE SEQUENCE</scope>
    <source>
        <strain evidence="2">HUAS YX12</strain>
    </source>
</reference>